<comment type="subcellular location">
    <subcellularLocation>
        <location evidence="1 5">Bacterial flagellum basal body</location>
    </subcellularLocation>
</comment>
<evidence type="ECO:0000256" key="2">
    <source>
        <dbReference type="ARBA" id="ARBA00009677"/>
    </source>
</evidence>
<reference evidence="10 11" key="1">
    <citation type="submission" date="2019-08" db="EMBL/GenBank/DDBJ databases">
        <title>Complete genome sequence of Terriglobus albidus strain ORNL.</title>
        <authorList>
            <person name="Podar M."/>
        </authorList>
    </citation>
    <scope>NUCLEOTIDE SEQUENCE [LARGE SCALE GENOMIC DNA]</scope>
    <source>
        <strain evidence="10 11">ORNL</strain>
    </source>
</reference>
<accession>A0A5B9EB02</accession>
<dbReference type="PANTHER" id="PTHR30435">
    <property type="entry name" value="FLAGELLAR PROTEIN"/>
    <property type="match status" value="1"/>
</dbReference>
<evidence type="ECO:0000313" key="11">
    <source>
        <dbReference type="Proteomes" id="UP000321820"/>
    </source>
</evidence>
<evidence type="ECO:0000259" key="7">
    <source>
        <dbReference type="Pfam" id="PF06429"/>
    </source>
</evidence>
<feature type="domain" description="Flagellar basal-body/hook protein C-terminal" evidence="7">
    <location>
        <begin position="366"/>
        <end position="408"/>
    </location>
</feature>
<dbReference type="GO" id="GO:0071978">
    <property type="term" value="P:bacterial-type flagellum-dependent swarming motility"/>
    <property type="evidence" value="ECO:0007669"/>
    <property type="project" value="TreeGrafter"/>
</dbReference>
<dbReference type="GO" id="GO:0009424">
    <property type="term" value="C:bacterial-type flagellum hook"/>
    <property type="evidence" value="ECO:0007669"/>
    <property type="project" value="TreeGrafter"/>
</dbReference>
<dbReference type="InterPro" id="IPR019776">
    <property type="entry name" value="Flagellar_basal_body_rod_CS"/>
</dbReference>
<evidence type="ECO:0000259" key="8">
    <source>
        <dbReference type="Pfam" id="PF07559"/>
    </source>
</evidence>
<keyword evidence="10" id="KW-0282">Flagellum</keyword>
<evidence type="ECO:0000256" key="5">
    <source>
        <dbReference type="RuleBase" id="RU362116"/>
    </source>
</evidence>
<evidence type="ECO:0000259" key="6">
    <source>
        <dbReference type="Pfam" id="PF00460"/>
    </source>
</evidence>
<feature type="domain" description="Flagellar basal body rod protein N-terminal" evidence="6">
    <location>
        <begin position="6"/>
        <end position="34"/>
    </location>
</feature>
<dbReference type="NCBIfam" id="TIGR03506">
    <property type="entry name" value="FlgEFG_subfam"/>
    <property type="match status" value="1"/>
</dbReference>
<evidence type="ECO:0000313" key="10">
    <source>
        <dbReference type="EMBL" id="QEE29343.1"/>
    </source>
</evidence>
<dbReference type="GO" id="GO:0005829">
    <property type="term" value="C:cytosol"/>
    <property type="evidence" value="ECO:0007669"/>
    <property type="project" value="TreeGrafter"/>
</dbReference>
<dbReference type="Gene3D" id="2.60.98.20">
    <property type="entry name" value="Flagellar hook protein FlgE"/>
    <property type="match status" value="1"/>
</dbReference>
<dbReference type="Proteomes" id="UP000321820">
    <property type="component" value="Chromosome"/>
</dbReference>
<evidence type="ECO:0000256" key="3">
    <source>
        <dbReference type="ARBA" id="ARBA00019015"/>
    </source>
</evidence>
<evidence type="ECO:0000256" key="4">
    <source>
        <dbReference type="ARBA" id="ARBA00023143"/>
    </source>
</evidence>
<feature type="domain" description="Flagellar hook protein FlgE/F/G-like D1" evidence="9">
    <location>
        <begin position="87"/>
        <end position="149"/>
    </location>
</feature>
<keyword evidence="10" id="KW-0966">Cell projection</keyword>
<dbReference type="OrthoDB" id="9804559at2"/>
<dbReference type="InterPro" id="IPR011491">
    <property type="entry name" value="FlgE_D2"/>
</dbReference>
<dbReference type="PANTHER" id="PTHR30435:SF1">
    <property type="entry name" value="FLAGELLAR HOOK PROTEIN FLGE"/>
    <property type="match status" value="1"/>
</dbReference>
<keyword evidence="11" id="KW-1185">Reference proteome</keyword>
<dbReference type="PROSITE" id="PS00588">
    <property type="entry name" value="FLAGELLA_BB_ROD"/>
    <property type="match status" value="1"/>
</dbReference>
<evidence type="ECO:0000259" key="9">
    <source>
        <dbReference type="Pfam" id="PF22692"/>
    </source>
</evidence>
<protein>
    <recommendedName>
        <fullName evidence="3 5">Flagellar hook protein FlgE</fullName>
    </recommendedName>
</protein>
<feature type="domain" description="Flagellar hook protein FlgE D2" evidence="8">
    <location>
        <begin position="162"/>
        <end position="290"/>
    </location>
</feature>
<dbReference type="InterPro" id="IPR010930">
    <property type="entry name" value="Flg_bb/hook_C_dom"/>
</dbReference>
<dbReference type="InterPro" id="IPR053967">
    <property type="entry name" value="LlgE_F_G-like_D1"/>
</dbReference>
<dbReference type="InterPro" id="IPR037058">
    <property type="entry name" value="Falgellar_hook_FlgE_sf"/>
</dbReference>
<dbReference type="Pfam" id="PF06429">
    <property type="entry name" value="Flg_bbr_C"/>
    <property type="match status" value="1"/>
</dbReference>
<name>A0A5B9EB02_9BACT</name>
<proteinExistence type="inferred from homology"/>
<dbReference type="RefSeq" id="WP_147648536.1">
    <property type="nucleotide sequence ID" value="NZ_CP042806.1"/>
</dbReference>
<sequence length="410" mass="41706">MGAFSIALTGLKANTVALNTIGNNLANLNTVAFKGATTEFEDLFYQQLGESGSGNALQSGLGTRVSGTVGDFSQGGLTTTNNATDMALNGDGFFVIQDHGQQQITRAGDFQLAKDGYLTTLDGASVMGFQSTDGVTVGTGGALAPIQLPIGSNQAASTTKNVTLKANLDSSAATGTTFASSVSVYDSLGNTHLASVKFTKTSNTTWDYDIELPSGDITGTPSNNTGTLTFNSTGKLTGPSGNVTGITFPGLTNSAADLSFNWNLYDSAGNGVIASSSSASATASTSQDGYASGTYQNFSIDSNGIISAKYSNGRSSVVGQLAIATVSDTQGLTRIGNNSFISSQASGLPSIGVAGAGGRGTVLGNSLEQSNVDIAGEFSRLIVAQRAFEANSKTVTAYDTLTQSAINMIR</sequence>
<keyword evidence="4 5" id="KW-0975">Bacterial flagellum</keyword>
<gene>
    <name evidence="10" type="ORF">FTW19_15895</name>
</gene>
<comment type="function">
    <text evidence="5">A flexible structure which links the flagellar filament to the drive apparatus in the basal body.</text>
</comment>
<dbReference type="Pfam" id="PF07559">
    <property type="entry name" value="FlgE_D2"/>
    <property type="match status" value="1"/>
</dbReference>
<organism evidence="10 11">
    <name type="scientific">Terriglobus albidus</name>
    <dbReference type="NCBI Taxonomy" id="1592106"/>
    <lineage>
        <taxon>Bacteria</taxon>
        <taxon>Pseudomonadati</taxon>
        <taxon>Acidobacteriota</taxon>
        <taxon>Terriglobia</taxon>
        <taxon>Terriglobales</taxon>
        <taxon>Acidobacteriaceae</taxon>
        <taxon>Terriglobus</taxon>
    </lineage>
</organism>
<dbReference type="SUPFAM" id="SSF117143">
    <property type="entry name" value="Flagellar hook protein flgE"/>
    <property type="match status" value="1"/>
</dbReference>
<dbReference type="Pfam" id="PF00460">
    <property type="entry name" value="Flg_bb_rod"/>
    <property type="match status" value="1"/>
</dbReference>
<dbReference type="Pfam" id="PF22692">
    <property type="entry name" value="LlgE_F_G_D1"/>
    <property type="match status" value="1"/>
</dbReference>
<dbReference type="AlphaFoldDB" id="A0A5B9EB02"/>
<dbReference type="EMBL" id="CP042806">
    <property type="protein sequence ID" value="QEE29343.1"/>
    <property type="molecule type" value="Genomic_DNA"/>
</dbReference>
<dbReference type="KEGG" id="talb:FTW19_15895"/>
<dbReference type="InterPro" id="IPR037925">
    <property type="entry name" value="FlgE/F/G-like"/>
</dbReference>
<dbReference type="GO" id="GO:0009425">
    <property type="term" value="C:bacterial-type flagellum basal body"/>
    <property type="evidence" value="ECO:0007669"/>
    <property type="project" value="UniProtKB-SubCell"/>
</dbReference>
<comment type="similarity">
    <text evidence="2 5">Belongs to the flagella basal body rod proteins family.</text>
</comment>
<keyword evidence="10" id="KW-0969">Cilium</keyword>
<evidence type="ECO:0000256" key="1">
    <source>
        <dbReference type="ARBA" id="ARBA00004117"/>
    </source>
</evidence>
<dbReference type="InterPro" id="IPR020013">
    <property type="entry name" value="Flagellar_FlgE/F/G"/>
</dbReference>
<dbReference type="InterPro" id="IPR001444">
    <property type="entry name" value="Flag_bb_rod_N"/>
</dbReference>